<dbReference type="STRING" id="487184.SAMN05216421_0454"/>
<dbReference type="InterPro" id="IPR011990">
    <property type="entry name" value="TPR-like_helical_dom_sf"/>
</dbReference>
<dbReference type="AlphaFoldDB" id="A0A1H1MI33"/>
<feature type="region of interest" description="Disordered" evidence="1">
    <location>
        <begin position="176"/>
        <end position="202"/>
    </location>
</feature>
<proteinExistence type="predicted"/>
<dbReference type="OrthoDB" id="6429934at2"/>
<evidence type="ECO:0008006" key="5">
    <source>
        <dbReference type="Google" id="ProtNLM"/>
    </source>
</evidence>
<keyword evidence="2" id="KW-0732">Signal</keyword>
<feature type="compositionally biased region" description="Pro residues" evidence="1">
    <location>
        <begin position="193"/>
        <end position="202"/>
    </location>
</feature>
<dbReference type="InterPro" id="IPR006597">
    <property type="entry name" value="Sel1-like"/>
</dbReference>
<gene>
    <name evidence="3" type="ORF">SAMN05216421_0454</name>
</gene>
<dbReference type="EMBL" id="LT629736">
    <property type="protein sequence ID" value="SDR85649.1"/>
    <property type="molecule type" value="Genomic_DNA"/>
</dbReference>
<organism evidence="3 4">
    <name type="scientific">Halopseudomonas xinjiangensis</name>
    <dbReference type="NCBI Taxonomy" id="487184"/>
    <lineage>
        <taxon>Bacteria</taxon>
        <taxon>Pseudomonadati</taxon>
        <taxon>Pseudomonadota</taxon>
        <taxon>Gammaproteobacteria</taxon>
        <taxon>Pseudomonadales</taxon>
        <taxon>Pseudomonadaceae</taxon>
        <taxon>Halopseudomonas</taxon>
    </lineage>
</organism>
<feature type="chain" id="PRO_5009254407" description="Sel1 repeat-containing protein" evidence="2">
    <location>
        <begin position="26"/>
        <end position="202"/>
    </location>
</feature>
<dbReference type="RefSeq" id="WP_093391623.1">
    <property type="nucleotide sequence ID" value="NZ_LT629736.1"/>
</dbReference>
<accession>A0A1H1MI33</accession>
<sequence length="202" mass="22154">MTTSFSRYARSALFACLALPAGAWAQSGNSLLISTEERCALNRVDDESLPLALESCEDIAEAGNLHAQYELGEFYYHGERTERDIETALAWYERASLQGHPGAQYRLGLMHSQGEGVERNLPQAYVILKMAAVNGKDAAMDASDTVATQMNQQELAAATQVLSTLFRNYLSQIREEQLSRSPTEAAPTMQLPEPAPSESPQP</sequence>
<evidence type="ECO:0000313" key="3">
    <source>
        <dbReference type="EMBL" id="SDR85649.1"/>
    </source>
</evidence>
<dbReference type="PANTHER" id="PTHR11102">
    <property type="entry name" value="SEL-1-LIKE PROTEIN"/>
    <property type="match status" value="1"/>
</dbReference>
<dbReference type="SMART" id="SM00671">
    <property type="entry name" value="SEL1"/>
    <property type="match status" value="2"/>
</dbReference>
<dbReference type="SUPFAM" id="SSF81901">
    <property type="entry name" value="HCP-like"/>
    <property type="match status" value="1"/>
</dbReference>
<dbReference type="PANTHER" id="PTHR11102:SF160">
    <property type="entry name" value="ERAD-ASSOCIATED E3 UBIQUITIN-PROTEIN LIGASE COMPONENT HRD3"/>
    <property type="match status" value="1"/>
</dbReference>
<protein>
    <recommendedName>
        <fullName evidence="5">Sel1 repeat-containing protein</fullName>
    </recommendedName>
</protein>
<dbReference type="Pfam" id="PF08238">
    <property type="entry name" value="Sel1"/>
    <property type="match status" value="2"/>
</dbReference>
<evidence type="ECO:0000256" key="1">
    <source>
        <dbReference type="SAM" id="MobiDB-lite"/>
    </source>
</evidence>
<keyword evidence="4" id="KW-1185">Reference proteome</keyword>
<evidence type="ECO:0000313" key="4">
    <source>
        <dbReference type="Proteomes" id="UP000243207"/>
    </source>
</evidence>
<dbReference type="InterPro" id="IPR050767">
    <property type="entry name" value="Sel1_AlgK"/>
</dbReference>
<feature type="signal peptide" evidence="2">
    <location>
        <begin position="1"/>
        <end position="25"/>
    </location>
</feature>
<evidence type="ECO:0000256" key="2">
    <source>
        <dbReference type="SAM" id="SignalP"/>
    </source>
</evidence>
<dbReference type="Gene3D" id="1.25.40.10">
    <property type="entry name" value="Tetratricopeptide repeat domain"/>
    <property type="match status" value="1"/>
</dbReference>
<name>A0A1H1MI33_9GAMM</name>
<reference evidence="4" key="1">
    <citation type="submission" date="2016-10" db="EMBL/GenBank/DDBJ databases">
        <authorList>
            <person name="Varghese N."/>
            <person name="Submissions S."/>
        </authorList>
    </citation>
    <scope>NUCLEOTIDE SEQUENCE [LARGE SCALE GENOMIC DNA]</scope>
    <source>
        <strain evidence="4">NRRL B-51270</strain>
    </source>
</reference>
<dbReference type="Proteomes" id="UP000243207">
    <property type="component" value="Chromosome I"/>
</dbReference>